<protein>
    <submittedName>
        <fullName evidence="1">Uncharacterized protein</fullName>
    </submittedName>
</protein>
<evidence type="ECO:0000313" key="1">
    <source>
        <dbReference type="EMBL" id="WZU65096.1"/>
    </source>
</evidence>
<accession>A0AAN0MBP3</accession>
<dbReference type="EMBL" id="CP151762">
    <property type="protein sequence ID" value="WZU65096.1"/>
    <property type="molecule type" value="Genomic_DNA"/>
</dbReference>
<sequence length="78" mass="8939">MKLPPKANTGYSVDQTITRDEWDYVEAHGVEIEGIDFEGFLNVWHPNGGEPMRIDADALWVLLSKHFGNKYYNPAEDE</sequence>
<dbReference type="RefSeq" id="WP_342071446.1">
    <property type="nucleotide sequence ID" value="NZ_CP151762.1"/>
</dbReference>
<dbReference type="Proteomes" id="UP001451782">
    <property type="component" value="Chromosome"/>
</dbReference>
<keyword evidence="2" id="KW-1185">Reference proteome</keyword>
<organism evidence="1 2">
    <name type="scientific">Yoonia algicola</name>
    <dbReference type="NCBI Taxonomy" id="3137368"/>
    <lineage>
        <taxon>Bacteria</taxon>
        <taxon>Pseudomonadati</taxon>
        <taxon>Pseudomonadota</taxon>
        <taxon>Alphaproteobacteria</taxon>
        <taxon>Rhodobacterales</taxon>
        <taxon>Paracoccaceae</taxon>
        <taxon>Yoonia</taxon>
    </lineage>
</organism>
<evidence type="ECO:0000313" key="2">
    <source>
        <dbReference type="Proteomes" id="UP001451782"/>
    </source>
</evidence>
<gene>
    <name evidence="1" type="ORF">AABB28_07495</name>
</gene>
<dbReference type="AlphaFoldDB" id="A0AAN0MBP3"/>
<name>A0AAN0MBP3_9RHOB</name>
<proteinExistence type="predicted"/>
<reference evidence="1 2" key="1">
    <citation type="submission" date="2024-04" db="EMBL/GenBank/DDBJ databases">
        <title>Phylogenomic analyses of a clade within the roseobacter group suggest taxonomic reassignments of species of the genera Aestuariivita, Citreicella, Loktanella, Nautella, Pelagibaca, Ruegeria, Thalassobius, Thiobacimonas and Tropicibacter, and the proposal o.</title>
        <authorList>
            <person name="Jeon C.O."/>
        </authorList>
    </citation>
    <scope>NUCLEOTIDE SEQUENCE [LARGE SCALE GENOMIC DNA]</scope>
    <source>
        <strain evidence="1 2">G8-12</strain>
    </source>
</reference>
<dbReference type="KEGG" id="yag:AABB28_07495"/>